<sequence>MRWEEKQWIGEILGDRVLERRVLAGGYSHETWLFVLSERSVVVRMGMGEHGIEAAVMSAAGRHVPVPGVIAVTASSADEPHSMMLLDYVAGTPLDRVLTDKTLSHRDFHVLGEEVGRVAAGISAVRFDRPGFFGDSELTLSAEPPWSQQLPVFAERCMTATPDERLELSERAEWAELCAAHAPALAAVDDQARLVHSDMNPKNLLVSRISAGWRVDAVLDWEFSYSGCPYADAANMVRFGGDYPQPFLRGFAAAFADYLPEDLGAPAEFGYLGRVLDMFALSDLVTRAPGHPVADRAARQIRQWLADGVPVSL</sequence>
<dbReference type="AlphaFoldDB" id="A0A370I9H5"/>
<proteinExistence type="predicted"/>
<dbReference type="SUPFAM" id="SSF56112">
    <property type="entry name" value="Protein kinase-like (PK-like)"/>
    <property type="match status" value="1"/>
</dbReference>
<keyword evidence="2" id="KW-0808">Transferase</keyword>
<evidence type="ECO:0000313" key="2">
    <source>
        <dbReference type="EMBL" id="RDI67386.1"/>
    </source>
</evidence>
<comment type="caution">
    <text evidence="2">The sequence shown here is derived from an EMBL/GenBank/DDBJ whole genome shotgun (WGS) entry which is preliminary data.</text>
</comment>
<protein>
    <submittedName>
        <fullName evidence="2">Aminoglycoside phosphotransferase (APT) family kinase protein</fullName>
    </submittedName>
</protein>
<dbReference type="GO" id="GO:0016301">
    <property type="term" value="F:kinase activity"/>
    <property type="evidence" value="ECO:0007669"/>
    <property type="project" value="UniProtKB-KW"/>
</dbReference>
<keyword evidence="2" id="KW-0418">Kinase</keyword>
<dbReference type="Pfam" id="PF01636">
    <property type="entry name" value="APH"/>
    <property type="match status" value="1"/>
</dbReference>
<dbReference type="RefSeq" id="WP_068000522.1">
    <property type="nucleotide sequence ID" value="NZ_QQBC01000003.1"/>
</dbReference>
<dbReference type="PANTHER" id="PTHR21310">
    <property type="entry name" value="AMINOGLYCOSIDE PHOSPHOTRANSFERASE-RELATED-RELATED"/>
    <property type="match status" value="1"/>
</dbReference>
<name>A0A370I9H5_9NOCA</name>
<keyword evidence="3" id="KW-1185">Reference proteome</keyword>
<dbReference type="EMBL" id="QQBC01000003">
    <property type="protein sequence ID" value="RDI67386.1"/>
    <property type="molecule type" value="Genomic_DNA"/>
</dbReference>
<dbReference type="Proteomes" id="UP000254869">
    <property type="component" value="Unassembled WGS sequence"/>
</dbReference>
<evidence type="ECO:0000313" key="3">
    <source>
        <dbReference type="Proteomes" id="UP000254869"/>
    </source>
</evidence>
<reference evidence="2 3" key="1">
    <citation type="submission" date="2018-07" db="EMBL/GenBank/DDBJ databases">
        <title>Genomic Encyclopedia of Type Strains, Phase IV (KMG-IV): sequencing the most valuable type-strain genomes for metagenomic binning, comparative biology and taxonomic classification.</title>
        <authorList>
            <person name="Goeker M."/>
        </authorList>
    </citation>
    <scope>NUCLEOTIDE SEQUENCE [LARGE SCALE GENOMIC DNA]</scope>
    <source>
        <strain evidence="2 3">DSM 44290</strain>
    </source>
</reference>
<dbReference type="STRING" id="1210086.GCA_001613105_04367"/>
<dbReference type="InterPro" id="IPR002575">
    <property type="entry name" value="Aminoglycoside_PTrfase"/>
</dbReference>
<dbReference type="Gene3D" id="3.90.1200.10">
    <property type="match status" value="1"/>
</dbReference>
<gene>
    <name evidence="2" type="ORF">DFR76_103457</name>
</gene>
<dbReference type="InterPro" id="IPR051678">
    <property type="entry name" value="AGP_Transferase"/>
</dbReference>
<evidence type="ECO:0000259" key="1">
    <source>
        <dbReference type="Pfam" id="PF01636"/>
    </source>
</evidence>
<dbReference type="PANTHER" id="PTHR21310:SF15">
    <property type="entry name" value="AMINOGLYCOSIDE PHOSPHOTRANSFERASE DOMAIN-CONTAINING PROTEIN"/>
    <property type="match status" value="1"/>
</dbReference>
<accession>A0A370I9H5</accession>
<organism evidence="2 3">
    <name type="scientific">Nocardia pseudobrasiliensis</name>
    <dbReference type="NCBI Taxonomy" id="45979"/>
    <lineage>
        <taxon>Bacteria</taxon>
        <taxon>Bacillati</taxon>
        <taxon>Actinomycetota</taxon>
        <taxon>Actinomycetes</taxon>
        <taxon>Mycobacteriales</taxon>
        <taxon>Nocardiaceae</taxon>
        <taxon>Nocardia</taxon>
    </lineage>
</organism>
<feature type="domain" description="Aminoglycoside phosphotransferase" evidence="1">
    <location>
        <begin position="21"/>
        <end position="257"/>
    </location>
</feature>
<dbReference type="InterPro" id="IPR011009">
    <property type="entry name" value="Kinase-like_dom_sf"/>
</dbReference>